<organism evidence="3 4">
    <name type="scientific">Meloidogyne incognita</name>
    <name type="common">Southern root-knot nematode worm</name>
    <name type="synonym">Oxyuris incognita</name>
    <dbReference type="NCBI Taxonomy" id="6306"/>
    <lineage>
        <taxon>Eukaryota</taxon>
        <taxon>Metazoa</taxon>
        <taxon>Ecdysozoa</taxon>
        <taxon>Nematoda</taxon>
        <taxon>Chromadorea</taxon>
        <taxon>Rhabditida</taxon>
        <taxon>Tylenchina</taxon>
        <taxon>Tylenchomorpha</taxon>
        <taxon>Tylenchoidea</taxon>
        <taxon>Meloidogynidae</taxon>
        <taxon>Meloidogyninae</taxon>
        <taxon>Meloidogyne</taxon>
        <taxon>Meloidogyne incognita group</taxon>
    </lineage>
</organism>
<dbReference type="Proteomes" id="UP000887563">
    <property type="component" value="Unplaced"/>
</dbReference>
<protein>
    <submittedName>
        <fullName evidence="4">Uncharacterized protein</fullName>
    </submittedName>
</protein>
<feature type="coiled-coil region" evidence="1">
    <location>
        <begin position="684"/>
        <end position="739"/>
    </location>
</feature>
<dbReference type="WBParaSite" id="Minc3s00039g02271">
    <property type="protein sequence ID" value="Minc3s00039g02271"/>
    <property type="gene ID" value="Minc3s00039g02271"/>
</dbReference>
<evidence type="ECO:0000256" key="1">
    <source>
        <dbReference type="SAM" id="Coils"/>
    </source>
</evidence>
<evidence type="ECO:0000313" key="4">
    <source>
        <dbReference type="WBParaSite" id="Minc3s00039g02271"/>
    </source>
</evidence>
<reference evidence="4" key="1">
    <citation type="submission" date="2022-11" db="UniProtKB">
        <authorList>
            <consortium name="WormBaseParasite"/>
        </authorList>
    </citation>
    <scope>IDENTIFICATION</scope>
</reference>
<keyword evidence="3" id="KW-1185">Reference proteome</keyword>
<dbReference type="AlphaFoldDB" id="A0A914KLD9"/>
<evidence type="ECO:0000256" key="2">
    <source>
        <dbReference type="SAM" id="MobiDB-lite"/>
    </source>
</evidence>
<name>A0A914KLD9_MELIC</name>
<evidence type="ECO:0000313" key="3">
    <source>
        <dbReference type="Proteomes" id="UP000887563"/>
    </source>
</evidence>
<feature type="region of interest" description="Disordered" evidence="2">
    <location>
        <begin position="1110"/>
        <end position="1131"/>
    </location>
</feature>
<proteinExistence type="predicted"/>
<keyword evidence="1" id="KW-0175">Coiled coil</keyword>
<sequence length="1131" mass="134114">MGSIEIQTEDPRRPLFPYPPISGPVCSRWYPNTAAHRYGRKPLWSILDEIQNDEVIGVTTHDTQWNLINNLFLPLPQWRRAETALLYCKIVLKHEEHNLNKCLGELFEKYKENKNLDRIKRSKLLELLIGDKCEALAERLFFTLNSKSIEFDVLYDIVLARPKFELKQIIEIYDKQPDKSIPKEGKNEIVNLGTFLLKLKDEDAPNKKIWEIIINRVKHVSIIMDADKEFEMITDRILNFCENLNKIENNKFYKKDHFINNIAHLLSVFEFRSKKAEKFSINFAMKCGKKIIKLQSPGTHKEEKSASDIIPEYIKRMLIITGLAGNKQYNEDMVNRIKHYNNNLELESLLSFVVIHHGSDLLLTTKLMNIGATEFKLTKNDELINFGEKKVKDESSKINGKLSESKNKLKKIELKEIESDKVQFKIKLNDSKNVANEELKEEFINLKYEEILNKLNLRQAELYEEISELDTEDMKMGKKLLKEFNNSKEKIKQMVDGKKEMMEELKKINFEEDEEDEKVVIEKMGEELRKIRIKEEKLKEEYEEKLEGKKKGIEEEKGKLIKEYKEKRNNIEEGYNKKFKELKLEEDELKKEIEKNPNDKHVLQEIKDDRSKLKKELNEELEVETKEYRKSLSGPENKLKEFEQKNRSEYLKKLDETKSMKDMLSKTKFIFEMKIEMKEEMKKIKREKFVKEEIEATRQKLREEIAKVEDEKRKINDEINNLSTNAERIKMDLQRFEQIDKDKLGIFSFFTYATSNKFNSNCYGETEKEYEMEVKLGSLEYEYKVVFKKKNMLKHLIEWEAFCKEVQDFVDIMGTKYSKNVIEKRNDFETIEEWINGSSEHSINKRIEKLTKVCLEVQKINKSIDLLVAEYKHSIQQHEVNDKNEMIAKRLYHILNLAQKIDYDALYTIILARKKSDLNAIVGKYEKFYPNVEEKGIMLKYLKIKNQTTDTSLIKQLKNKAKKEKKYKEIWEILIKYVNDTNHEDFKGYIEAIYENKRPECVKRMQIETRLEGEEYKKYIVKRLKFYIENDKYEELLSLLIVENGRELLEIIKNMIEQNELGVKFEFFKEIFVEKFKQNGIQIGINRNNENLINNETSTVDNHNGQEEIDLSYPASDASSPISGIESLKSK</sequence>
<feature type="coiled-coil region" evidence="1">
    <location>
        <begin position="452"/>
        <end position="627"/>
    </location>
</feature>
<accession>A0A914KLD9</accession>